<dbReference type="RefSeq" id="WP_042579604.1">
    <property type="nucleotide sequence ID" value="NZ_JXQQ01000032.1"/>
</dbReference>
<comment type="caution">
    <text evidence="1">The sequence shown here is derived from an EMBL/GenBank/DDBJ whole genome shotgun (WGS) entry which is preliminary data.</text>
</comment>
<dbReference type="Proteomes" id="UP000032067">
    <property type="component" value="Unassembled WGS sequence"/>
</dbReference>
<dbReference type="EMBL" id="JXQQ01000032">
    <property type="protein sequence ID" value="KIQ31499.1"/>
    <property type="molecule type" value="Genomic_DNA"/>
</dbReference>
<accession>A0A0D0MKU2</accession>
<organism evidence="1 2">
    <name type="scientific">Variovorax paradoxus</name>
    <dbReference type="NCBI Taxonomy" id="34073"/>
    <lineage>
        <taxon>Bacteria</taxon>
        <taxon>Pseudomonadati</taxon>
        <taxon>Pseudomonadota</taxon>
        <taxon>Betaproteobacteria</taxon>
        <taxon>Burkholderiales</taxon>
        <taxon>Comamonadaceae</taxon>
        <taxon>Variovorax</taxon>
    </lineage>
</organism>
<sequence length="177" mass="19779">MEDDNTLVQSSFSAIINAPIEKVDITDWCFSLPEFEYQKASPAHNACGTTTTEDGRRMSINVEILGGSVMVQHYVEEIGRPDHLRLVSNSDIFTPTGRTKVGVIWDLSVKKIDARTCEFTNTVHSSFTPELLTMIAQQGIPRDVFKANRRPISEAHNRQETPCFAASIERHALSRAT</sequence>
<proteinExistence type="predicted"/>
<protein>
    <recommendedName>
        <fullName evidence="3">Polyketide cyclase</fullName>
    </recommendedName>
</protein>
<name>A0A0D0MKU2_VARPD</name>
<evidence type="ECO:0008006" key="3">
    <source>
        <dbReference type="Google" id="ProtNLM"/>
    </source>
</evidence>
<evidence type="ECO:0000313" key="1">
    <source>
        <dbReference type="EMBL" id="KIQ31499.1"/>
    </source>
</evidence>
<reference evidence="1 2" key="1">
    <citation type="submission" date="2014-12" db="EMBL/GenBank/DDBJ databases">
        <title>16Stimator: statistical estimation of ribosomal gene copy numbers from draft genome assemblies.</title>
        <authorList>
            <person name="Perisin M.A."/>
            <person name="Vetter M."/>
            <person name="Gilbert J.A."/>
            <person name="Bergelson J."/>
        </authorList>
    </citation>
    <scope>NUCLEOTIDE SEQUENCE [LARGE SCALE GENOMIC DNA]</scope>
    <source>
        <strain evidence="1 2">MEDvA23</strain>
    </source>
</reference>
<dbReference type="OrthoDB" id="7554712at2"/>
<dbReference type="AlphaFoldDB" id="A0A0D0MKU2"/>
<gene>
    <name evidence="1" type="ORF">RT97_15060</name>
</gene>
<evidence type="ECO:0000313" key="2">
    <source>
        <dbReference type="Proteomes" id="UP000032067"/>
    </source>
</evidence>